<evidence type="ECO:0000256" key="6">
    <source>
        <dbReference type="ARBA" id="ARBA00023157"/>
    </source>
</evidence>
<dbReference type="Gene3D" id="2.60.120.290">
    <property type="entry name" value="Spermadhesin, CUB domain"/>
    <property type="match status" value="1"/>
</dbReference>
<dbReference type="GO" id="GO:0005886">
    <property type="term" value="C:plasma membrane"/>
    <property type="evidence" value="ECO:0007669"/>
    <property type="project" value="TreeGrafter"/>
</dbReference>
<feature type="signal peptide" evidence="10">
    <location>
        <begin position="1"/>
        <end position="31"/>
    </location>
</feature>
<organism evidence="14 15">
    <name type="scientific">Atractosteus spatula</name>
    <name type="common">Alligator gar</name>
    <name type="synonym">Lepisosteus spatula</name>
    <dbReference type="NCBI Taxonomy" id="7917"/>
    <lineage>
        <taxon>Eukaryota</taxon>
        <taxon>Metazoa</taxon>
        <taxon>Chordata</taxon>
        <taxon>Craniata</taxon>
        <taxon>Vertebrata</taxon>
        <taxon>Euteleostomi</taxon>
        <taxon>Actinopterygii</taxon>
        <taxon>Neopterygii</taxon>
        <taxon>Holostei</taxon>
        <taxon>Semionotiformes</taxon>
        <taxon>Lepisosteidae</taxon>
        <taxon>Atractosteus</taxon>
    </lineage>
</organism>
<dbReference type="InterPro" id="IPR035914">
    <property type="entry name" value="Sperma_CUB_dom_sf"/>
</dbReference>
<dbReference type="PROSITE" id="PS50820">
    <property type="entry name" value="LCCL"/>
    <property type="match status" value="1"/>
</dbReference>
<feature type="chain" id="PRO_5035198256" evidence="10">
    <location>
        <begin position="32"/>
        <end position="702"/>
    </location>
</feature>
<evidence type="ECO:0000256" key="9">
    <source>
        <dbReference type="SAM" id="Phobius"/>
    </source>
</evidence>
<evidence type="ECO:0000256" key="5">
    <source>
        <dbReference type="ARBA" id="ARBA00023136"/>
    </source>
</evidence>
<dbReference type="CDD" id="cd00041">
    <property type="entry name" value="CUB"/>
    <property type="match status" value="1"/>
</dbReference>
<evidence type="ECO:0000313" key="14">
    <source>
        <dbReference type="EMBL" id="MBN3315022.1"/>
    </source>
</evidence>
<dbReference type="PROSITE" id="PS01180">
    <property type="entry name" value="CUB"/>
    <property type="match status" value="1"/>
</dbReference>
<evidence type="ECO:0000256" key="1">
    <source>
        <dbReference type="ARBA" id="ARBA00004479"/>
    </source>
</evidence>
<feature type="domain" description="CUB" evidence="11">
    <location>
        <begin position="37"/>
        <end position="150"/>
    </location>
</feature>
<dbReference type="AlphaFoldDB" id="A0A8J7T8X2"/>
<feature type="region of interest" description="Disordered" evidence="8">
    <location>
        <begin position="635"/>
        <end position="677"/>
    </location>
</feature>
<comment type="caution">
    <text evidence="7">Lacks conserved residue(s) required for the propagation of feature annotation.</text>
</comment>
<dbReference type="PANTHER" id="PTHR46806:SF6">
    <property type="entry name" value="DISCOIDIN, CUB AND LCCL DOMAIN CONTAINING 1"/>
    <property type="match status" value="1"/>
</dbReference>
<keyword evidence="6 7" id="KW-1015">Disulfide bond</keyword>
<dbReference type="CDD" id="cd00057">
    <property type="entry name" value="FA58C"/>
    <property type="match status" value="1"/>
</dbReference>
<keyword evidence="4 9" id="KW-1133">Transmembrane helix</keyword>
<keyword evidence="15" id="KW-1185">Reference proteome</keyword>
<proteinExistence type="predicted"/>
<keyword evidence="2" id="KW-0597">Phosphoprotein</keyword>
<feature type="transmembrane region" description="Helical" evidence="9">
    <location>
        <begin position="469"/>
        <end position="492"/>
    </location>
</feature>
<sequence>MYATPGSVLDTVDFVTGFLLILFVETQGIHGQEGDGCGHTVLGTQSGTLASRNFPGTYPNGTQCVWRLQAARGRTLRLVFGDFDLEYSPNCSAGSLTIIPSNGAPSLGPLCGTMHMIEKKVALNSSEATVRFLSGIHRSGRGFVLSYATDQQPDLISCMERGTHLSTPQVSAFCPVGCRDVSGDIWGQAVQGYRDTSVLCKAAVHAGVISDSLGGPITVSREKSITLYESSFANGVLSKTGSLSEKRLVFSRGGLCPFINAHSCVETITLALCAGVKCQDELHVFLFNASSYWEEVDSLGRHFVWSPANKGTRSIWAPKSDSADPWLELDLRDRSNITGIITKGSEDRNDFYVKSYTVHYSRDRKHWKVYKTVGSKEERVFEGNSDSIHETQNSLIPSVAARYLLLRPRDWHRRAALQVRVLGCPALRTRSFAYSPPEVTSIATSPQEVTTSKGPLIKKTPDSESSRPVIVVVGAAVALAVCVGLLLAGVCWKRRKNAAEVKCSLVKGSAGKTQDCFHGNLPRSESELIAYPLERGDTNKDLAKAVLTDYAEPDLIAAGQKLGSTFRPAADEGYTIPLILNHYDVPGKIHEYAEPLPPEPEYATPFSEQSADLFATGPKKNICVIRVVPPAQAPRPFASPEPCNDSPMEPQYDRPAQQGHSGYCTPQTSANGPRKASVVYAEPQPACHVASDSLGHMYHEPL</sequence>
<dbReference type="Gene3D" id="2.60.120.260">
    <property type="entry name" value="Galactose-binding domain-like"/>
    <property type="match status" value="1"/>
</dbReference>
<dbReference type="GO" id="GO:0038023">
    <property type="term" value="F:signaling receptor activity"/>
    <property type="evidence" value="ECO:0007669"/>
    <property type="project" value="TreeGrafter"/>
</dbReference>
<feature type="compositionally biased region" description="Polar residues" evidence="8">
    <location>
        <begin position="658"/>
        <end position="671"/>
    </location>
</feature>
<dbReference type="Proteomes" id="UP000736164">
    <property type="component" value="Unassembled WGS sequence"/>
</dbReference>
<reference evidence="14" key="1">
    <citation type="journal article" date="2021" name="Cell">
        <title>Tracing the genetic footprints of vertebrate landing in non-teleost ray-finned fishes.</title>
        <authorList>
            <person name="Bi X."/>
            <person name="Wang K."/>
            <person name="Yang L."/>
            <person name="Pan H."/>
            <person name="Jiang H."/>
            <person name="Wei Q."/>
            <person name="Fang M."/>
            <person name="Yu H."/>
            <person name="Zhu C."/>
            <person name="Cai Y."/>
            <person name="He Y."/>
            <person name="Gan X."/>
            <person name="Zeng H."/>
            <person name="Yu D."/>
            <person name="Zhu Y."/>
            <person name="Jiang H."/>
            <person name="Qiu Q."/>
            <person name="Yang H."/>
            <person name="Zhang Y.E."/>
            <person name="Wang W."/>
            <person name="Zhu M."/>
            <person name="He S."/>
            <person name="Zhang G."/>
        </authorList>
    </citation>
    <scope>NUCLEOTIDE SEQUENCE</scope>
    <source>
        <strain evidence="14">Allg_001</strain>
    </source>
</reference>
<comment type="subcellular location">
    <subcellularLocation>
        <location evidence="1">Membrane</location>
        <topology evidence="1">Single-pass type I membrane protein</topology>
    </subcellularLocation>
</comment>
<evidence type="ECO:0000256" key="7">
    <source>
        <dbReference type="PROSITE-ProRule" id="PRU00059"/>
    </source>
</evidence>
<evidence type="ECO:0000256" key="4">
    <source>
        <dbReference type="ARBA" id="ARBA00022989"/>
    </source>
</evidence>
<feature type="domain" description="LCCL" evidence="13">
    <location>
        <begin position="152"/>
        <end position="248"/>
    </location>
</feature>
<dbReference type="InterPro" id="IPR008979">
    <property type="entry name" value="Galactose-bd-like_sf"/>
</dbReference>
<keyword evidence="10" id="KW-0732">Signal</keyword>
<accession>A0A8J7T8X2</accession>
<evidence type="ECO:0000256" key="2">
    <source>
        <dbReference type="ARBA" id="ARBA00022553"/>
    </source>
</evidence>
<dbReference type="InterPro" id="IPR000859">
    <property type="entry name" value="CUB_dom"/>
</dbReference>
<feature type="disulfide bond" evidence="7">
    <location>
        <begin position="37"/>
        <end position="64"/>
    </location>
</feature>
<dbReference type="PROSITE" id="PS50022">
    <property type="entry name" value="FA58C_3"/>
    <property type="match status" value="1"/>
</dbReference>
<feature type="non-terminal residue" evidence="14">
    <location>
        <position position="1"/>
    </location>
</feature>
<keyword evidence="5 9" id="KW-0472">Membrane</keyword>
<dbReference type="SUPFAM" id="SSF49785">
    <property type="entry name" value="Galactose-binding domain-like"/>
    <property type="match status" value="1"/>
</dbReference>
<dbReference type="EMBL" id="JAAWVO010019108">
    <property type="protein sequence ID" value="MBN3315022.1"/>
    <property type="molecule type" value="Genomic_DNA"/>
</dbReference>
<dbReference type="SMART" id="SM00231">
    <property type="entry name" value="FA58C"/>
    <property type="match status" value="1"/>
</dbReference>
<dbReference type="Pfam" id="PF00431">
    <property type="entry name" value="CUB"/>
    <property type="match status" value="1"/>
</dbReference>
<evidence type="ECO:0000256" key="3">
    <source>
        <dbReference type="ARBA" id="ARBA00022692"/>
    </source>
</evidence>
<evidence type="ECO:0000259" key="12">
    <source>
        <dbReference type="PROSITE" id="PS50022"/>
    </source>
</evidence>
<evidence type="ECO:0000313" key="15">
    <source>
        <dbReference type="Proteomes" id="UP000736164"/>
    </source>
</evidence>
<dbReference type="Pfam" id="PF00754">
    <property type="entry name" value="F5_F8_type_C"/>
    <property type="match status" value="1"/>
</dbReference>
<comment type="caution">
    <text evidence="14">The sequence shown here is derived from an EMBL/GenBank/DDBJ whole genome shotgun (WGS) entry which is preliminary data.</text>
</comment>
<name>A0A8J7T8X2_ATRSP</name>
<dbReference type="SUPFAM" id="SSF49854">
    <property type="entry name" value="Spermadhesin, CUB domain"/>
    <property type="match status" value="1"/>
</dbReference>
<dbReference type="InterPro" id="IPR004043">
    <property type="entry name" value="LCCL"/>
</dbReference>
<feature type="domain" description="F5/8 type C" evidence="12">
    <location>
        <begin position="264"/>
        <end position="424"/>
    </location>
</feature>
<dbReference type="SMART" id="SM00603">
    <property type="entry name" value="LCCL"/>
    <property type="match status" value="1"/>
</dbReference>
<dbReference type="SUPFAM" id="SSF69848">
    <property type="entry name" value="LCCL domain"/>
    <property type="match status" value="1"/>
</dbReference>
<dbReference type="Gene3D" id="2.170.130.20">
    <property type="entry name" value="LCCL-like domain"/>
    <property type="match status" value="1"/>
</dbReference>
<gene>
    <name evidence="14" type="primary">Dcbld1_0</name>
    <name evidence="14" type="ORF">GTO95_0008122</name>
</gene>
<dbReference type="InterPro" id="IPR036609">
    <property type="entry name" value="LCCL_sf"/>
</dbReference>
<feature type="non-terminal residue" evidence="14">
    <location>
        <position position="702"/>
    </location>
</feature>
<dbReference type="Pfam" id="PF03815">
    <property type="entry name" value="LCCL"/>
    <property type="match status" value="1"/>
</dbReference>
<keyword evidence="3 9" id="KW-0812">Transmembrane</keyword>
<evidence type="ECO:0000259" key="13">
    <source>
        <dbReference type="PROSITE" id="PS50820"/>
    </source>
</evidence>
<dbReference type="PANTHER" id="PTHR46806">
    <property type="entry name" value="F5/8 TYPE C DOMAIN-CONTAINING PROTEIN"/>
    <property type="match status" value="1"/>
</dbReference>
<dbReference type="InterPro" id="IPR050633">
    <property type="entry name" value="Neuropilin_MCO_CoagFactor"/>
</dbReference>
<evidence type="ECO:0000256" key="10">
    <source>
        <dbReference type="SAM" id="SignalP"/>
    </source>
</evidence>
<evidence type="ECO:0000256" key="8">
    <source>
        <dbReference type="SAM" id="MobiDB-lite"/>
    </source>
</evidence>
<dbReference type="SMART" id="SM00042">
    <property type="entry name" value="CUB"/>
    <property type="match status" value="1"/>
</dbReference>
<protein>
    <submittedName>
        <fullName evidence="14">DCBD1 protein</fullName>
    </submittedName>
</protein>
<dbReference type="InterPro" id="IPR000421">
    <property type="entry name" value="FA58C"/>
</dbReference>
<evidence type="ECO:0000259" key="11">
    <source>
        <dbReference type="PROSITE" id="PS01180"/>
    </source>
</evidence>